<dbReference type="RefSeq" id="WP_198349743.1">
    <property type="nucleotide sequence ID" value="NZ_JABASV010000008.1"/>
</dbReference>
<accession>A0AAJ2RQX0</accession>
<protein>
    <submittedName>
        <fullName evidence="1">Uncharacterized protein</fullName>
    </submittedName>
</protein>
<name>A0AAJ2RQX0_9GAMM</name>
<proteinExistence type="predicted"/>
<reference evidence="1" key="1">
    <citation type="submission" date="2023-11" db="EMBL/GenBank/DDBJ databases">
        <title>MicrobeMod: A computational toolkit for identifying prokaryotic methylation and restriction-modification with nanopore sequencing.</title>
        <authorList>
            <person name="Crits-Christoph A."/>
            <person name="Kang S.C."/>
            <person name="Lee H."/>
            <person name="Ostrov N."/>
        </authorList>
    </citation>
    <scope>NUCLEOTIDE SEQUENCE</scope>
    <source>
        <strain evidence="1">ATCC BAA-953</strain>
    </source>
</reference>
<sequence>MNTNQTHLHDLEDILGAVYGLADMLEQSGSHEGSEDEAPALSRLHRGCMTTAIKHLANRASSLVDIIGEQETSANAGREAIASFIDDGLAAGGTDAK</sequence>
<dbReference type="GeneID" id="303163921"/>
<evidence type="ECO:0000313" key="1">
    <source>
        <dbReference type="EMBL" id="MDX5976022.1"/>
    </source>
</evidence>
<dbReference type="AlphaFoldDB" id="A0AAJ2RQX0"/>
<organism evidence="1 2">
    <name type="scientific">Vreelandella alkaliphila</name>
    <dbReference type="NCBI Taxonomy" id="272774"/>
    <lineage>
        <taxon>Bacteria</taxon>
        <taxon>Pseudomonadati</taxon>
        <taxon>Pseudomonadota</taxon>
        <taxon>Gammaproteobacteria</taxon>
        <taxon>Oceanospirillales</taxon>
        <taxon>Halomonadaceae</taxon>
        <taxon>Vreelandella</taxon>
    </lineage>
</organism>
<dbReference type="Proteomes" id="UP001276761">
    <property type="component" value="Unassembled WGS sequence"/>
</dbReference>
<dbReference type="EMBL" id="JAWXXT010000001">
    <property type="protein sequence ID" value="MDX5976022.1"/>
    <property type="molecule type" value="Genomic_DNA"/>
</dbReference>
<gene>
    <name evidence="1" type="ORF">SIL78_00430</name>
</gene>
<evidence type="ECO:0000313" key="2">
    <source>
        <dbReference type="Proteomes" id="UP001276761"/>
    </source>
</evidence>
<comment type="caution">
    <text evidence="1">The sequence shown here is derived from an EMBL/GenBank/DDBJ whole genome shotgun (WGS) entry which is preliminary data.</text>
</comment>